<feature type="region of interest" description="Disordered" evidence="1">
    <location>
        <begin position="95"/>
        <end position="121"/>
    </location>
</feature>
<accession>A0ABX0FD82</accession>
<gene>
    <name evidence="3" type="ORF">GW587_01295</name>
</gene>
<keyword evidence="4" id="KW-1185">Reference proteome</keyword>
<feature type="signal peptide" evidence="2">
    <location>
        <begin position="1"/>
        <end position="24"/>
    </location>
</feature>
<dbReference type="EMBL" id="JAADJT010000001">
    <property type="protein sequence ID" value="NGZ82894.1"/>
    <property type="molecule type" value="Genomic_DNA"/>
</dbReference>
<dbReference type="RefSeq" id="WP_166097639.1">
    <property type="nucleotide sequence ID" value="NZ_JAADJT010000001.1"/>
</dbReference>
<protein>
    <submittedName>
        <fullName evidence="3">BcpO-related WXXGXW repeat protein</fullName>
    </submittedName>
</protein>
<name>A0ABX0FD82_9BURK</name>
<feature type="compositionally biased region" description="Basic and acidic residues" evidence="1">
    <location>
        <begin position="100"/>
        <end position="121"/>
    </location>
</feature>
<reference evidence="3 4" key="1">
    <citation type="submission" date="2020-01" db="EMBL/GenBank/DDBJ databases">
        <authorList>
            <person name="Lee S.D."/>
        </authorList>
    </citation>
    <scope>NUCLEOTIDE SEQUENCE [LARGE SCALE GENOMIC DNA]</scope>
    <source>
        <strain evidence="3 4">SAP-35</strain>
    </source>
</reference>
<dbReference type="Proteomes" id="UP000666369">
    <property type="component" value="Unassembled WGS sequence"/>
</dbReference>
<keyword evidence="2" id="KW-0732">Signal</keyword>
<dbReference type="InterPro" id="IPR024447">
    <property type="entry name" value="YXWGXW_rpt"/>
</dbReference>
<dbReference type="Pfam" id="PF12779">
    <property type="entry name" value="WXXGXW"/>
    <property type="match status" value="2"/>
</dbReference>
<reference evidence="4" key="2">
    <citation type="submission" date="2023-07" db="EMBL/GenBank/DDBJ databases">
        <title>Duganella aceri sp. nov., isolated from tree sap.</title>
        <authorList>
            <person name="Kim I.S."/>
        </authorList>
    </citation>
    <scope>NUCLEOTIDE SEQUENCE [LARGE SCALE GENOMIC DNA]</scope>
    <source>
        <strain evidence="4">SAP-35</strain>
    </source>
</reference>
<evidence type="ECO:0000256" key="2">
    <source>
        <dbReference type="SAM" id="SignalP"/>
    </source>
</evidence>
<sequence>MIKKLLLAAAIAGSFGTFTLPASAAVIVVQNAPPPPRHEVAPQARRGYVWVPGYWDWKRNKHVWTKGHWERERKGYVYHQPSWVERDGHWEMQRGNWARGDSDHDGVPNGRDDHPNNPRRN</sequence>
<proteinExistence type="predicted"/>
<organism evidence="3 4">
    <name type="scientific">Duganella aceris</name>
    <dbReference type="NCBI Taxonomy" id="2703883"/>
    <lineage>
        <taxon>Bacteria</taxon>
        <taxon>Pseudomonadati</taxon>
        <taxon>Pseudomonadota</taxon>
        <taxon>Betaproteobacteria</taxon>
        <taxon>Burkholderiales</taxon>
        <taxon>Oxalobacteraceae</taxon>
        <taxon>Telluria group</taxon>
        <taxon>Duganella</taxon>
    </lineage>
</organism>
<feature type="chain" id="PRO_5046482057" evidence="2">
    <location>
        <begin position="25"/>
        <end position="121"/>
    </location>
</feature>
<evidence type="ECO:0000256" key="1">
    <source>
        <dbReference type="SAM" id="MobiDB-lite"/>
    </source>
</evidence>
<evidence type="ECO:0000313" key="4">
    <source>
        <dbReference type="Proteomes" id="UP000666369"/>
    </source>
</evidence>
<evidence type="ECO:0000313" key="3">
    <source>
        <dbReference type="EMBL" id="NGZ82894.1"/>
    </source>
</evidence>
<comment type="caution">
    <text evidence="3">The sequence shown here is derived from an EMBL/GenBank/DDBJ whole genome shotgun (WGS) entry which is preliminary data.</text>
</comment>